<proteinExistence type="predicted"/>
<reference evidence="2 3" key="1">
    <citation type="submission" date="2014-03" db="EMBL/GenBank/DDBJ databases">
        <title>Genomics of Bifidobacteria.</title>
        <authorList>
            <person name="Ventura M."/>
            <person name="Milani C."/>
            <person name="Lugli G.A."/>
        </authorList>
    </citation>
    <scope>NUCLEOTIDE SEQUENCE [LARGE SCALE GENOMIC DNA]</scope>
    <source>
        <strain evidence="2 3">DSM 22767</strain>
    </source>
</reference>
<name>A0A086ZE46_9BIFI</name>
<accession>A0A086ZE46</accession>
<keyword evidence="1" id="KW-1133">Transmembrane helix</keyword>
<organism evidence="2 3">
    <name type="scientific">Bifidobacterium bohemicum DSM 22767</name>
    <dbReference type="NCBI Taxonomy" id="1437606"/>
    <lineage>
        <taxon>Bacteria</taxon>
        <taxon>Bacillati</taxon>
        <taxon>Actinomycetota</taxon>
        <taxon>Actinomycetes</taxon>
        <taxon>Bifidobacteriales</taxon>
        <taxon>Bifidobacteriaceae</taxon>
        <taxon>Bifidobacterium</taxon>
    </lineage>
</organism>
<dbReference type="eggNOG" id="COG4965">
    <property type="taxonomic scope" value="Bacteria"/>
</dbReference>
<dbReference type="EMBL" id="JGYP01000005">
    <property type="protein sequence ID" value="KFI44796.1"/>
    <property type="molecule type" value="Genomic_DNA"/>
</dbReference>
<keyword evidence="1" id="KW-0812">Transmembrane</keyword>
<dbReference type="AlphaFoldDB" id="A0A086ZE46"/>
<gene>
    <name evidence="2" type="ORF">BBOH_1523</name>
</gene>
<dbReference type="STRING" id="1437606.BBOH_1523"/>
<keyword evidence="1" id="KW-0472">Membrane</keyword>
<evidence type="ECO:0000256" key="1">
    <source>
        <dbReference type="SAM" id="Phobius"/>
    </source>
</evidence>
<protein>
    <submittedName>
        <fullName evidence="2">Flp pilus assembly protein, TadB</fullName>
    </submittedName>
</protein>
<feature type="transmembrane region" description="Helical" evidence="1">
    <location>
        <begin position="6"/>
        <end position="27"/>
    </location>
</feature>
<evidence type="ECO:0000313" key="2">
    <source>
        <dbReference type="EMBL" id="KFI44796.1"/>
    </source>
</evidence>
<sequence>MDWYPFIAAAAAFMTVCCAGSRGVVLIDRLEGIKAPGAVRVHSSKTVREPAVLGGDGILSLIQEAKAYVSGGGSLDKEFARYLPDTAISSTPAMPDFRQLRLLLRSRLGSKESLVWADRAAAELDLALRVSQLLGCEASGCLEAVSDSYRRAKMLESLRDRAFSVPKATVKLLSALPLATLALGELMGAHPLKFLLFSPVGRLCLILGCFAYVVGLAWMGILLKAVGRADEGFYVHTSRPGNISA</sequence>
<dbReference type="RefSeq" id="WP_052118147.1">
    <property type="nucleotide sequence ID" value="NZ_JDUS01000004.1"/>
</dbReference>
<feature type="transmembrane region" description="Helical" evidence="1">
    <location>
        <begin position="200"/>
        <end position="223"/>
    </location>
</feature>
<dbReference type="Proteomes" id="UP000029096">
    <property type="component" value="Unassembled WGS sequence"/>
</dbReference>
<keyword evidence="3" id="KW-1185">Reference proteome</keyword>
<evidence type="ECO:0000313" key="3">
    <source>
        <dbReference type="Proteomes" id="UP000029096"/>
    </source>
</evidence>
<dbReference type="OrthoDB" id="3239585at2"/>
<comment type="caution">
    <text evidence="2">The sequence shown here is derived from an EMBL/GenBank/DDBJ whole genome shotgun (WGS) entry which is preliminary data.</text>
</comment>